<dbReference type="eggNOG" id="KOG2432">
    <property type="taxonomic scope" value="Eukaryota"/>
</dbReference>
<dbReference type="OrthoDB" id="10265409at2759"/>
<keyword evidence="5" id="KW-1185">Reference proteome</keyword>
<feature type="compositionally biased region" description="Gly residues" evidence="2">
    <location>
        <begin position="150"/>
        <end position="161"/>
    </location>
</feature>
<organism evidence="4 5">
    <name type="scientific">Capsaspora owczarzaki (strain ATCC 30864)</name>
    <dbReference type="NCBI Taxonomy" id="595528"/>
    <lineage>
        <taxon>Eukaryota</taxon>
        <taxon>Filasterea</taxon>
        <taxon>Capsaspora</taxon>
    </lineage>
</organism>
<dbReference type="PhylomeDB" id="A0A0D2X1L5"/>
<dbReference type="EMBL" id="KE346362">
    <property type="protein sequence ID" value="KJE91019.1"/>
    <property type="molecule type" value="Genomic_DNA"/>
</dbReference>
<dbReference type="GO" id="GO:0005085">
    <property type="term" value="F:guanyl-nucleotide exchange factor activity"/>
    <property type="evidence" value="ECO:0007669"/>
    <property type="project" value="InterPro"/>
</dbReference>
<evidence type="ECO:0000256" key="2">
    <source>
        <dbReference type="SAM" id="MobiDB-lite"/>
    </source>
</evidence>
<accession>A0A0D2X1L5</accession>
<reference evidence="5" key="1">
    <citation type="submission" date="2011-02" db="EMBL/GenBank/DDBJ databases">
        <title>The Genome Sequence of Capsaspora owczarzaki ATCC 30864.</title>
        <authorList>
            <person name="Russ C."/>
            <person name="Cuomo C."/>
            <person name="Burger G."/>
            <person name="Gray M.W."/>
            <person name="Holland P.W.H."/>
            <person name="King N."/>
            <person name="Lang F.B.F."/>
            <person name="Roger A.J."/>
            <person name="Ruiz-Trillo I."/>
            <person name="Young S.K."/>
            <person name="Zeng Q."/>
            <person name="Gargeya S."/>
            <person name="Alvarado L."/>
            <person name="Berlin A."/>
            <person name="Chapman S.B."/>
            <person name="Chen Z."/>
            <person name="Freedman E."/>
            <person name="Gellesch M."/>
            <person name="Goldberg J."/>
            <person name="Griggs A."/>
            <person name="Gujja S."/>
            <person name="Heilman E."/>
            <person name="Heiman D."/>
            <person name="Howarth C."/>
            <person name="Mehta T."/>
            <person name="Neiman D."/>
            <person name="Pearson M."/>
            <person name="Roberts A."/>
            <person name="Saif S."/>
            <person name="Shea T."/>
            <person name="Shenoy N."/>
            <person name="Sisk P."/>
            <person name="Stolte C."/>
            <person name="Sykes S."/>
            <person name="White J."/>
            <person name="Yandava C."/>
            <person name="Haas B."/>
            <person name="Nusbaum C."/>
            <person name="Birren B."/>
        </authorList>
    </citation>
    <scope>NUCLEOTIDE SEQUENCE</scope>
    <source>
        <strain evidence="5">ATCC 30864</strain>
    </source>
</reference>
<gene>
    <name evidence="4" type="ORF">CAOG_002223</name>
</gene>
<dbReference type="InParanoid" id="A0A0D2X1L5"/>
<feature type="compositionally biased region" description="Low complexity" evidence="2">
    <location>
        <begin position="26"/>
        <end position="42"/>
    </location>
</feature>
<dbReference type="Proteomes" id="UP000008743">
    <property type="component" value="Unassembled WGS sequence"/>
</dbReference>
<feature type="compositionally biased region" description="Low complexity" evidence="2">
    <location>
        <begin position="348"/>
        <end position="358"/>
    </location>
</feature>
<evidence type="ECO:0000313" key="5">
    <source>
        <dbReference type="Proteomes" id="UP000008743"/>
    </source>
</evidence>
<feature type="region of interest" description="Disordered" evidence="2">
    <location>
        <begin position="1"/>
        <end position="167"/>
    </location>
</feature>
<feature type="compositionally biased region" description="Low complexity" evidence="2">
    <location>
        <begin position="134"/>
        <end position="149"/>
    </location>
</feature>
<dbReference type="InterPro" id="IPR037516">
    <property type="entry name" value="Tripartite_DENN"/>
</dbReference>
<dbReference type="AlphaFoldDB" id="A0A0D2X1L5"/>
<evidence type="ECO:0000313" key="4">
    <source>
        <dbReference type="EMBL" id="KJE91019.1"/>
    </source>
</evidence>
<dbReference type="PROSITE" id="PS50211">
    <property type="entry name" value="DENN"/>
    <property type="match status" value="1"/>
</dbReference>
<name>A0A0D2X1L5_CAPO3</name>
<comment type="similarity">
    <text evidence="1">Belongs to the DENND6 family.</text>
</comment>
<proteinExistence type="inferred from homology"/>
<sequence>MMEETNFDLGSFATPSTSALLGTTAGSSVHPSTSHGSSGGPSDDPDREQDDGQQEGGGGANDDLLGMHHRQTTSAAASAQRFIDDDDDDDGNAGVDGGADGAMDQANGVERGNRNRSATDPSGGRLLNAGAIHSRSSISSSSSSSNSSGGRSGGIASGNGTRGTAASSYANRGRFDVQSVYEPTTHHFEKRASSPSSTYVDLIAAPVESVAPSASGSGSALGHSGGQPSAVNASAVADDGGLGGTEDGIVHGDGEAAEMLDVTAFSRWLTCLCVITFDLELGQSMEYMYPPTRLTDLEKANICYLSFPDSNSGCMGDTVFSFRIRKSQGTDAARVNALVAAAVAGGSSAGSASRVGARLHGERSVPSASPAPPASPSAFTRVSRTAGHVPFSRSASLQDTGGSTAIANGAYSAGGRAAANLPVGPISTFSADASTSSSADSDSSSGSGAVSNFLYGHVFFRQIRDGGLKRGYFQKSVVIVSPYPYPSLYGKLVSLIAPEYFAHGRPLLEAASQNISRWPAPRLGENYELPILGHVLRLRIPAVHEKPSFYQMSNAPDHDPDVIHATLDDVNLYSVFKAVLPDLQTLWELVLVCEPIVVFSPSPAVSSNAVLGLISLINPLQYACDFRSYFTIHDSDFKEYTARNRSVPSAILGVTNPYFIKALHHWPNHVVVGEPLKRQSSPVPGAQPSGSGLSAAAPVKSFALSPASKRPKSEWKQCVQVQYKPRIERSKALLKQLEFDASMSDSAKTALLRQHFAALTDAFMGPLERYFASLLPLQRHISPWKHLPALSRFVPEDFLKSVEQLGPQVTSGRKGDWIGLYKAFLECPNFKEWHQGKQREANDRLRKLYLEKVCEADLAQWVQDKDELHLVDLLVRLREEMTNPASQRFITPAMSRQFGAHIDLILSKLPNDLRASLGIHQ</sequence>
<feature type="domain" description="UDENN" evidence="3">
    <location>
        <begin position="270"/>
        <end position="835"/>
    </location>
</feature>
<dbReference type="PANTHER" id="PTHR13677">
    <property type="entry name" value="LD41638P"/>
    <property type="match status" value="1"/>
</dbReference>
<dbReference type="GO" id="GO:0055037">
    <property type="term" value="C:recycling endosome"/>
    <property type="evidence" value="ECO:0007669"/>
    <property type="project" value="TreeGrafter"/>
</dbReference>
<protein>
    <recommendedName>
        <fullName evidence="3">UDENN domain-containing protein</fullName>
    </recommendedName>
</protein>
<evidence type="ECO:0000256" key="1">
    <source>
        <dbReference type="ARBA" id="ARBA00007159"/>
    </source>
</evidence>
<feature type="region of interest" description="Disordered" evidence="2">
    <location>
        <begin position="348"/>
        <end position="380"/>
    </location>
</feature>
<dbReference type="STRING" id="595528.A0A0D2X1L5"/>
<dbReference type="PANTHER" id="PTHR13677:SF0">
    <property type="entry name" value="LD41638P"/>
    <property type="match status" value="1"/>
</dbReference>
<evidence type="ECO:0000259" key="3">
    <source>
        <dbReference type="PROSITE" id="PS50211"/>
    </source>
</evidence>
<feature type="compositionally biased region" description="Polar residues" evidence="2">
    <location>
        <begin position="13"/>
        <end position="25"/>
    </location>
</feature>
<dbReference type="RefSeq" id="XP_004348973.2">
    <property type="nucleotide sequence ID" value="XM_004348923.2"/>
</dbReference>
<dbReference type="InterPro" id="IPR024224">
    <property type="entry name" value="DENND6"/>
</dbReference>
<feature type="compositionally biased region" description="Acidic residues" evidence="2">
    <location>
        <begin position="43"/>
        <end position="53"/>
    </location>
</feature>